<evidence type="ECO:0000313" key="9">
    <source>
        <dbReference type="EMBL" id="RDS76526.1"/>
    </source>
</evidence>
<accession>A0A395LHV4</accession>
<evidence type="ECO:0000256" key="3">
    <source>
        <dbReference type="ARBA" id="ARBA00022605"/>
    </source>
</evidence>
<dbReference type="Gene3D" id="3.40.190.10">
    <property type="entry name" value="Periplasmic binding protein-like II"/>
    <property type="match status" value="2"/>
</dbReference>
<organism evidence="9 10">
    <name type="scientific">Alteriqipengyuania lutimaris</name>
    <dbReference type="NCBI Taxonomy" id="1538146"/>
    <lineage>
        <taxon>Bacteria</taxon>
        <taxon>Pseudomonadati</taxon>
        <taxon>Pseudomonadota</taxon>
        <taxon>Alphaproteobacteria</taxon>
        <taxon>Sphingomonadales</taxon>
        <taxon>Erythrobacteraceae</taxon>
        <taxon>Alteriqipengyuania</taxon>
    </lineage>
</organism>
<keyword evidence="10" id="KW-1185">Reference proteome</keyword>
<dbReference type="PROSITE" id="PS51171">
    <property type="entry name" value="PREPHENATE_DEHYDR_3"/>
    <property type="match status" value="1"/>
</dbReference>
<evidence type="ECO:0000313" key="10">
    <source>
        <dbReference type="Proteomes" id="UP000254101"/>
    </source>
</evidence>
<keyword evidence="6" id="KW-0456">Lyase</keyword>
<dbReference type="OrthoDB" id="9802281at2"/>
<feature type="domain" description="Prephenate dehydratase" evidence="8">
    <location>
        <begin position="2"/>
        <end position="177"/>
    </location>
</feature>
<keyword evidence="4" id="KW-0057">Aromatic amino acid biosynthesis</keyword>
<evidence type="ECO:0000256" key="4">
    <source>
        <dbReference type="ARBA" id="ARBA00023141"/>
    </source>
</evidence>
<dbReference type="PANTHER" id="PTHR21022">
    <property type="entry name" value="PREPHENATE DEHYDRATASE P PROTEIN"/>
    <property type="match status" value="1"/>
</dbReference>
<evidence type="ECO:0000256" key="5">
    <source>
        <dbReference type="ARBA" id="ARBA00023222"/>
    </source>
</evidence>
<dbReference type="RefSeq" id="WP_115490755.1">
    <property type="nucleotide sequence ID" value="NZ_JACHWW010000001.1"/>
</dbReference>
<dbReference type="AlphaFoldDB" id="A0A395LHV4"/>
<dbReference type="Proteomes" id="UP000254101">
    <property type="component" value="Unassembled WGS sequence"/>
</dbReference>
<evidence type="ECO:0000259" key="8">
    <source>
        <dbReference type="PROSITE" id="PS51171"/>
    </source>
</evidence>
<sequence length="178" mass="18568">MRIAYGGHPGAFGELACLGYFPDDEAIGHSDFRSACDALVAGDCDRAVIPFENSIAGKVPGVAQLIDSLPVTWIDVHPQPVAFHCVALPGARLDAISVVASHPMALAECGRFLDRIGARREEAGDTAGAAADVAQAGLPTRAALASARAAELYGLEVIAENVEDSADNVTWFAVLRRA</sequence>
<dbReference type="EMBL" id="QRBB01000001">
    <property type="protein sequence ID" value="RDS76526.1"/>
    <property type="molecule type" value="Genomic_DNA"/>
</dbReference>
<comment type="catalytic activity">
    <reaction evidence="7">
        <text>prephenate + H(+) = 3-phenylpyruvate + CO2 + H2O</text>
        <dbReference type="Rhea" id="RHEA:21648"/>
        <dbReference type="ChEBI" id="CHEBI:15377"/>
        <dbReference type="ChEBI" id="CHEBI:15378"/>
        <dbReference type="ChEBI" id="CHEBI:16526"/>
        <dbReference type="ChEBI" id="CHEBI:18005"/>
        <dbReference type="ChEBI" id="CHEBI:29934"/>
        <dbReference type="EC" id="4.2.1.51"/>
    </reaction>
</comment>
<dbReference type="GO" id="GO:0009094">
    <property type="term" value="P:L-phenylalanine biosynthetic process"/>
    <property type="evidence" value="ECO:0007669"/>
    <property type="project" value="UniProtKB-UniPathway"/>
</dbReference>
<dbReference type="Pfam" id="PF00800">
    <property type="entry name" value="PDT"/>
    <property type="match status" value="1"/>
</dbReference>
<dbReference type="EC" id="4.2.1.51" evidence="2"/>
<comment type="caution">
    <text evidence="9">The sequence shown here is derived from an EMBL/GenBank/DDBJ whole genome shotgun (WGS) entry which is preliminary data.</text>
</comment>
<reference evidence="9 10" key="1">
    <citation type="submission" date="2018-07" db="EMBL/GenBank/DDBJ databases">
        <title>Erythrobacter nanhaiensis sp. nov., a novel member of the genus Erythrobacter isolated from the South China Sea.</title>
        <authorList>
            <person name="Chen X."/>
            <person name="Liu J."/>
        </authorList>
    </citation>
    <scope>NUCLEOTIDE SEQUENCE [LARGE SCALE GENOMIC DNA]</scope>
    <source>
        <strain evidence="9 10">S-5</strain>
    </source>
</reference>
<comment type="pathway">
    <text evidence="1">Amino-acid biosynthesis; L-phenylalanine biosynthesis; phenylpyruvate from prephenate: step 1/1.</text>
</comment>
<dbReference type="PANTHER" id="PTHR21022:SF19">
    <property type="entry name" value="PREPHENATE DEHYDRATASE-RELATED"/>
    <property type="match status" value="1"/>
</dbReference>
<dbReference type="InterPro" id="IPR001086">
    <property type="entry name" value="Preph_deHydtase"/>
</dbReference>
<gene>
    <name evidence="9" type="ORF">DL238_02185</name>
</gene>
<proteinExistence type="predicted"/>
<dbReference type="SUPFAM" id="SSF53850">
    <property type="entry name" value="Periplasmic binding protein-like II"/>
    <property type="match status" value="1"/>
</dbReference>
<dbReference type="UniPathway" id="UPA00121">
    <property type="reaction ID" value="UER00345"/>
</dbReference>
<evidence type="ECO:0000256" key="2">
    <source>
        <dbReference type="ARBA" id="ARBA00013147"/>
    </source>
</evidence>
<dbReference type="GO" id="GO:0005737">
    <property type="term" value="C:cytoplasm"/>
    <property type="evidence" value="ECO:0007669"/>
    <property type="project" value="TreeGrafter"/>
</dbReference>
<evidence type="ECO:0000256" key="6">
    <source>
        <dbReference type="ARBA" id="ARBA00023239"/>
    </source>
</evidence>
<name>A0A395LHV4_9SPHN</name>
<evidence type="ECO:0000256" key="1">
    <source>
        <dbReference type="ARBA" id="ARBA00004741"/>
    </source>
</evidence>
<dbReference type="GO" id="GO:0004664">
    <property type="term" value="F:prephenate dehydratase activity"/>
    <property type="evidence" value="ECO:0007669"/>
    <property type="project" value="UniProtKB-EC"/>
</dbReference>
<evidence type="ECO:0000256" key="7">
    <source>
        <dbReference type="ARBA" id="ARBA00047848"/>
    </source>
</evidence>
<keyword evidence="3" id="KW-0028">Amino-acid biosynthesis</keyword>
<protein>
    <recommendedName>
        <fullName evidence="2">prephenate dehydratase</fullName>
        <ecNumber evidence="2">4.2.1.51</ecNumber>
    </recommendedName>
</protein>
<keyword evidence="5" id="KW-0584">Phenylalanine biosynthesis</keyword>